<dbReference type="InterPro" id="IPR004099">
    <property type="entry name" value="Pyr_nucl-diS_OxRdtase_dimer"/>
</dbReference>
<accession>A0A6I4T8S1</accession>
<keyword evidence="2" id="KW-0285">Flavoprotein</keyword>
<dbReference type="SUPFAM" id="SSF55424">
    <property type="entry name" value="FAD/NAD-linked reductases, dimerisation (C-terminal) domain"/>
    <property type="match status" value="1"/>
</dbReference>
<dbReference type="InterPro" id="IPR029752">
    <property type="entry name" value="D-isomer_DH_CS1"/>
</dbReference>
<dbReference type="AlphaFoldDB" id="A0A6I4T8S1"/>
<evidence type="ECO:0000256" key="3">
    <source>
        <dbReference type="ARBA" id="ARBA00022827"/>
    </source>
</evidence>
<dbReference type="InterPro" id="IPR001100">
    <property type="entry name" value="Pyr_nuc-diS_OxRdtase"/>
</dbReference>
<feature type="domain" description="Pyridine nucleotide-disulphide oxidoreductase dimerisation" evidence="7">
    <location>
        <begin position="347"/>
        <end position="444"/>
    </location>
</feature>
<protein>
    <submittedName>
        <fullName evidence="9">Dihydrolipoyl dehydrogenase</fullName>
        <ecNumber evidence="9">1.8.1.4</ecNumber>
    </submittedName>
</protein>
<keyword evidence="9" id="KW-0560">Oxidoreductase</keyword>
<dbReference type="Pfam" id="PF07992">
    <property type="entry name" value="Pyr_redox_2"/>
    <property type="match status" value="1"/>
</dbReference>
<dbReference type="EMBL" id="WTYT01000004">
    <property type="protein sequence ID" value="MXO66155.1"/>
    <property type="molecule type" value="Genomic_DNA"/>
</dbReference>
<evidence type="ECO:0000256" key="5">
    <source>
        <dbReference type="PIRSR" id="PIRSR000350-3"/>
    </source>
</evidence>
<proteinExistence type="inferred from homology"/>
<evidence type="ECO:0000313" key="9">
    <source>
        <dbReference type="EMBL" id="MXO66155.1"/>
    </source>
</evidence>
<keyword evidence="5" id="KW-0547">Nucleotide-binding</keyword>
<keyword evidence="5" id="KW-0520">NAD</keyword>
<feature type="binding site" evidence="5">
    <location>
        <begin position="141"/>
        <end position="143"/>
    </location>
    <ligand>
        <name>FAD</name>
        <dbReference type="ChEBI" id="CHEBI:57692"/>
    </ligand>
</feature>
<comment type="cofactor">
    <cofactor evidence="5">
        <name>FAD</name>
        <dbReference type="ChEBI" id="CHEBI:57692"/>
    </cofactor>
    <text evidence="5">Binds 1 FAD per subunit.</text>
</comment>
<keyword evidence="3 5" id="KW-0274">FAD</keyword>
<dbReference type="InterPro" id="IPR023753">
    <property type="entry name" value="FAD/NAD-binding_dom"/>
</dbReference>
<feature type="active site" description="Proton acceptor" evidence="4">
    <location>
        <position position="435"/>
    </location>
</feature>
<dbReference type="Proteomes" id="UP000438476">
    <property type="component" value="Unassembled WGS sequence"/>
</dbReference>
<dbReference type="PROSITE" id="PS00065">
    <property type="entry name" value="D_2_HYDROXYACID_DH_1"/>
    <property type="match status" value="1"/>
</dbReference>
<dbReference type="OrthoDB" id="7410809at2"/>
<dbReference type="GO" id="GO:0003955">
    <property type="term" value="F:NAD(P)H dehydrogenase (quinone) activity"/>
    <property type="evidence" value="ECO:0007669"/>
    <property type="project" value="TreeGrafter"/>
</dbReference>
<dbReference type="EC" id="1.8.1.4" evidence="9"/>
<evidence type="ECO:0000259" key="7">
    <source>
        <dbReference type="Pfam" id="PF02852"/>
    </source>
</evidence>
<dbReference type="GO" id="GO:0050660">
    <property type="term" value="F:flavin adenine dinucleotide binding"/>
    <property type="evidence" value="ECO:0007669"/>
    <property type="project" value="TreeGrafter"/>
</dbReference>
<dbReference type="PANTHER" id="PTHR43014:SF4">
    <property type="entry name" value="PYRIDINE NUCLEOTIDE-DISULFIDE OXIDOREDUCTASE RCLA-RELATED"/>
    <property type="match status" value="1"/>
</dbReference>
<dbReference type="Pfam" id="PF02852">
    <property type="entry name" value="Pyr_redox_dim"/>
    <property type="match status" value="1"/>
</dbReference>
<feature type="domain" description="FAD/NAD(P)-binding" evidence="8">
    <location>
        <begin position="7"/>
        <end position="323"/>
    </location>
</feature>
<reference evidence="9 10" key="1">
    <citation type="submission" date="2019-12" db="EMBL/GenBank/DDBJ databases">
        <title>Genomic-based taxomic classification of the family Erythrobacteraceae.</title>
        <authorList>
            <person name="Xu L."/>
        </authorList>
    </citation>
    <scope>NUCLEOTIDE SEQUENCE [LARGE SCALE GENOMIC DNA]</scope>
    <source>
        <strain evidence="9 10">LMG 29518</strain>
    </source>
</reference>
<evidence type="ECO:0000259" key="8">
    <source>
        <dbReference type="Pfam" id="PF07992"/>
    </source>
</evidence>
<name>A0A6I4T8S1_9SPHN</name>
<feature type="disulfide bond" description="Redox-active" evidence="6">
    <location>
        <begin position="43"/>
        <end position="48"/>
    </location>
</feature>
<dbReference type="InterPro" id="IPR016156">
    <property type="entry name" value="FAD/NAD-linked_Rdtase_dimer_sf"/>
</dbReference>
<evidence type="ECO:0000256" key="6">
    <source>
        <dbReference type="PIRSR" id="PIRSR000350-4"/>
    </source>
</evidence>
<dbReference type="PANTHER" id="PTHR43014">
    <property type="entry name" value="MERCURIC REDUCTASE"/>
    <property type="match status" value="1"/>
</dbReference>
<keyword evidence="10" id="KW-1185">Reference proteome</keyword>
<dbReference type="Gene3D" id="3.50.50.60">
    <property type="entry name" value="FAD/NAD(P)-binding domain"/>
    <property type="match status" value="2"/>
</dbReference>
<dbReference type="PIRSF" id="PIRSF000350">
    <property type="entry name" value="Mercury_reductase_MerA"/>
    <property type="match status" value="1"/>
</dbReference>
<feature type="binding site" evidence="5">
    <location>
        <begin position="178"/>
        <end position="185"/>
    </location>
    <ligand>
        <name>NAD(+)</name>
        <dbReference type="ChEBI" id="CHEBI:57540"/>
    </ligand>
</feature>
<dbReference type="PRINTS" id="PR00411">
    <property type="entry name" value="PNDRDTASEI"/>
</dbReference>
<evidence type="ECO:0000256" key="4">
    <source>
        <dbReference type="PIRSR" id="PIRSR000350-2"/>
    </source>
</evidence>
<dbReference type="PRINTS" id="PR00368">
    <property type="entry name" value="FADPNR"/>
</dbReference>
<gene>
    <name evidence="9" type="ORF">GRI91_10345</name>
</gene>
<organism evidence="9 10">
    <name type="scientific">Altericroceibacterium endophyticum</name>
    <dbReference type="NCBI Taxonomy" id="1808508"/>
    <lineage>
        <taxon>Bacteria</taxon>
        <taxon>Pseudomonadati</taxon>
        <taxon>Pseudomonadota</taxon>
        <taxon>Alphaproteobacteria</taxon>
        <taxon>Sphingomonadales</taxon>
        <taxon>Erythrobacteraceae</taxon>
        <taxon>Altericroceibacterium</taxon>
    </lineage>
</organism>
<comment type="caution">
    <text evidence="9">The sequence shown here is derived from an EMBL/GenBank/DDBJ whole genome shotgun (WGS) entry which is preliminary data.</text>
</comment>
<feature type="binding site" evidence="5">
    <location>
        <position position="308"/>
    </location>
    <ligand>
        <name>FAD</name>
        <dbReference type="ChEBI" id="CHEBI:57692"/>
    </ligand>
</feature>
<sequence>MTLIECDVAIIGAGTAGLAAERNARHNGATTRLIDPEFAGTVCASVGCMPSKLLIAAGDNAHNARKSDVFGVSTGDITIDGKAVMRRVREERDKFVAGTRHSIARLPDDVKIQAKARFISQTRLALDNGDEVQARTVVIATGSAPAIPEPFQGLGDLALTNQNIFEIEDLPRTLAVIGGGAIGLELAQAMARLGVEVSLFDRAETLGNAPSADVEASAGEVMGREIDLHLGVDVTATRDGDTARIDWSSGEDSGSAKFDRVLLALGRPPNVAELDLENADLELDDHGVPRFNRETMQCGDAPVFIAGDSNADVTLLHEASTEGAVAGRNAVAYPAIVSSCRTPFFAITFTDPPLAVIGDAGEESLIGCASYEDQGRAKVEARADGCVRIFASAPHGTITGAALFAPGADHMAHLLMLAIMEGKTASELLEMPFYHPTLEEGLKPALRDICKVTPVPLPQDRDKGDPPGA</sequence>
<dbReference type="InterPro" id="IPR036188">
    <property type="entry name" value="FAD/NAD-bd_sf"/>
</dbReference>
<dbReference type="RefSeq" id="WP_160736593.1">
    <property type="nucleotide sequence ID" value="NZ_WTYT01000004.1"/>
</dbReference>
<dbReference type="NCBIfam" id="NF004939">
    <property type="entry name" value="PRK06292.1-1"/>
    <property type="match status" value="1"/>
</dbReference>
<dbReference type="Gene3D" id="3.30.390.30">
    <property type="match status" value="1"/>
</dbReference>
<evidence type="ECO:0000313" key="10">
    <source>
        <dbReference type="Proteomes" id="UP000438476"/>
    </source>
</evidence>
<comment type="similarity">
    <text evidence="1">Belongs to the class-I pyridine nucleotide-disulfide oxidoreductase family.</text>
</comment>
<feature type="binding site" evidence="5">
    <location>
        <position position="52"/>
    </location>
    <ligand>
        <name>FAD</name>
        <dbReference type="ChEBI" id="CHEBI:57692"/>
    </ligand>
</feature>
<dbReference type="GO" id="GO:0004148">
    <property type="term" value="F:dihydrolipoyl dehydrogenase (NADH) activity"/>
    <property type="evidence" value="ECO:0007669"/>
    <property type="project" value="UniProtKB-EC"/>
</dbReference>
<dbReference type="GO" id="GO:0016616">
    <property type="term" value="F:oxidoreductase activity, acting on the CH-OH group of donors, NAD or NADP as acceptor"/>
    <property type="evidence" value="ECO:0007669"/>
    <property type="project" value="UniProtKB-ARBA"/>
</dbReference>
<dbReference type="SUPFAM" id="SSF51905">
    <property type="entry name" value="FAD/NAD(P)-binding domain"/>
    <property type="match status" value="1"/>
</dbReference>
<evidence type="ECO:0000256" key="1">
    <source>
        <dbReference type="ARBA" id="ARBA00007532"/>
    </source>
</evidence>
<evidence type="ECO:0000256" key="2">
    <source>
        <dbReference type="ARBA" id="ARBA00022630"/>
    </source>
</evidence>
<feature type="binding site" evidence="5">
    <location>
        <position position="266"/>
    </location>
    <ligand>
        <name>NAD(+)</name>
        <dbReference type="ChEBI" id="CHEBI:57540"/>
    </ligand>
</feature>